<dbReference type="EMBL" id="JAINUG010000137">
    <property type="protein sequence ID" value="KAJ8393359.1"/>
    <property type="molecule type" value="Genomic_DNA"/>
</dbReference>
<dbReference type="AlphaFoldDB" id="A0AAD7WEU5"/>
<dbReference type="Proteomes" id="UP001221898">
    <property type="component" value="Unassembled WGS sequence"/>
</dbReference>
<evidence type="ECO:0000313" key="1">
    <source>
        <dbReference type="EMBL" id="KAJ8393359.1"/>
    </source>
</evidence>
<accession>A0AAD7WEU5</accession>
<proteinExistence type="predicted"/>
<sequence>MGNEQEPFPLQGGLHVSDTVTAVAHTPGDMTPRSSRAGDVETRLRGVGGGAGSPCTALVLMRPGVRGQGFSPGSSV</sequence>
<protein>
    <submittedName>
        <fullName evidence="1">Uncharacterized protein</fullName>
    </submittedName>
</protein>
<gene>
    <name evidence="1" type="ORF">AAFF_G00060810</name>
</gene>
<keyword evidence="2" id="KW-1185">Reference proteome</keyword>
<evidence type="ECO:0000313" key="2">
    <source>
        <dbReference type="Proteomes" id="UP001221898"/>
    </source>
</evidence>
<comment type="caution">
    <text evidence="1">The sequence shown here is derived from an EMBL/GenBank/DDBJ whole genome shotgun (WGS) entry which is preliminary data.</text>
</comment>
<organism evidence="1 2">
    <name type="scientific">Aldrovandia affinis</name>
    <dbReference type="NCBI Taxonomy" id="143900"/>
    <lineage>
        <taxon>Eukaryota</taxon>
        <taxon>Metazoa</taxon>
        <taxon>Chordata</taxon>
        <taxon>Craniata</taxon>
        <taxon>Vertebrata</taxon>
        <taxon>Euteleostomi</taxon>
        <taxon>Actinopterygii</taxon>
        <taxon>Neopterygii</taxon>
        <taxon>Teleostei</taxon>
        <taxon>Notacanthiformes</taxon>
        <taxon>Halosauridae</taxon>
        <taxon>Aldrovandia</taxon>
    </lineage>
</organism>
<name>A0AAD7WEU5_9TELE</name>
<reference evidence="1" key="1">
    <citation type="journal article" date="2023" name="Science">
        <title>Genome structures resolve the early diversification of teleost fishes.</title>
        <authorList>
            <person name="Parey E."/>
            <person name="Louis A."/>
            <person name="Montfort J."/>
            <person name="Bouchez O."/>
            <person name="Roques C."/>
            <person name="Iampietro C."/>
            <person name="Lluch J."/>
            <person name="Castinel A."/>
            <person name="Donnadieu C."/>
            <person name="Desvignes T."/>
            <person name="Floi Bucao C."/>
            <person name="Jouanno E."/>
            <person name="Wen M."/>
            <person name="Mejri S."/>
            <person name="Dirks R."/>
            <person name="Jansen H."/>
            <person name="Henkel C."/>
            <person name="Chen W.J."/>
            <person name="Zahm M."/>
            <person name="Cabau C."/>
            <person name="Klopp C."/>
            <person name="Thompson A.W."/>
            <person name="Robinson-Rechavi M."/>
            <person name="Braasch I."/>
            <person name="Lecointre G."/>
            <person name="Bobe J."/>
            <person name="Postlethwait J.H."/>
            <person name="Berthelot C."/>
            <person name="Roest Crollius H."/>
            <person name="Guiguen Y."/>
        </authorList>
    </citation>
    <scope>NUCLEOTIDE SEQUENCE</scope>
    <source>
        <strain evidence="1">NC1722</strain>
    </source>
</reference>